<dbReference type="SUPFAM" id="SSF143469">
    <property type="entry name" value="ImmE5-like"/>
    <property type="match status" value="1"/>
</dbReference>
<dbReference type="InterPro" id="IPR020127">
    <property type="entry name" value="Colicin-E5_imm"/>
</dbReference>
<name>A0A5D8YLS9_9GAMM</name>
<gene>
    <name evidence="1" type="ORF">FW784_12885</name>
</gene>
<dbReference type="RefSeq" id="WP_149353738.1">
    <property type="nucleotide sequence ID" value="NZ_VTRV01000195.1"/>
</dbReference>
<protein>
    <submittedName>
        <fullName evidence="1">Colicin immunity protein</fullName>
    </submittedName>
</protein>
<accession>A0A5D8YLS9</accession>
<dbReference type="Pfam" id="PF11480">
    <property type="entry name" value="ImmE5"/>
    <property type="match status" value="1"/>
</dbReference>
<proteinExistence type="predicted"/>
<dbReference type="Proteomes" id="UP000323164">
    <property type="component" value="Unassembled WGS sequence"/>
</dbReference>
<dbReference type="EMBL" id="VTRV01000195">
    <property type="protein sequence ID" value="TZF83511.1"/>
    <property type="molecule type" value="Genomic_DNA"/>
</dbReference>
<comment type="caution">
    <text evidence="1">The sequence shown here is derived from an EMBL/GenBank/DDBJ whole genome shotgun (WGS) entry which is preliminary data.</text>
</comment>
<dbReference type="InterPro" id="IPR037234">
    <property type="entry name" value="ImmE5_sf"/>
</dbReference>
<keyword evidence="2" id="KW-1185">Reference proteome</keyword>
<dbReference type="Gene3D" id="3.30.190.30">
    <property type="match status" value="1"/>
</dbReference>
<organism evidence="1 2">
    <name type="scientific">Cognatilysobacter lacus</name>
    <dbReference type="NCBI Taxonomy" id="1643323"/>
    <lineage>
        <taxon>Bacteria</taxon>
        <taxon>Pseudomonadati</taxon>
        <taxon>Pseudomonadota</taxon>
        <taxon>Gammaproteobacteria</taxon>
        <taxon>Lysobacterales</taxon>
        <taxon>Lysobacteraceae</taxon>
        <taxon>Cognatilysobacter</taxon>
    </lineage>
</organism>
<dbReference type="AlphaFoldDB" id="A0A5D8YLS9"/>
<sequence>MTDRSRLYESPQDFFALNGNAVMRLSPAAAASACEQAASRGIVVARVEGGIWSAPNFEARGDCIWDGLDQPVSQPQAAANNLAAAQFIHAHANSHSAFILTTYHFAGRSSPSTSAAP</sequence>
<dbReference type="OrthoDB" id="7067632at2"/>
<evidence type="ECO:0000313" key="1">
    <source>
        <dbReference type="EMBL" id="TZF83511.1"/>
    </source>
</evidence>
<reference evidence="1 2" key="1">
    <citation type="submission" date="2019-08" db="EMBL/GenBank/DDBJ databases">
        <title>Draft genome sequence of Lysobacter sp. UKS-15.</title>
        <authorList>
            <person name="Im W.-T."/>
        </authorList>
    </citation>
    <scope>NUCLEOTIDE SEQUENCE [LARGE SCALE GENOMIC DNA]</scope>
    <source>
        <strain evidence="1 2">UKS-15</strain>
    </source>
</reference>
<evidence type="ECO:0000313" key="2">
    <source>
        <dbReference type="Proteomes" id="UP000323164"/>
    </source>
</evidence>
<dbReference type="GO" id="GO:0030153">
    <property type="term" value="P:bacteriocin immunity"/>
    <property type="evidence" value="ECO:0007669"/>
    <property type="project" value="InterPro"/>
</dbReference>